<dbReference type="EMBL" id="PVTV01000011">
    <property type="protein sequence ID" value="PRY99232.1"/>
    <property type="molecule type" value="Genomic_DNA"/>
</dbReference>
<dbReference type="InterPro" id="IPR021312">
    <property type="entry name" value="DUF2889"/>
</dbReference>
<comment type="caution">
    <text evidence="1">The sequence shown here is derived from an EMBL/GenBank/DDBJ whole genome shotgun (WGS) entry which is preliminary data.</text>
</comment>
<dbReference type="OrthoDB" id="6862397at2"/>
<evidence type="ECO:0000313" key="2">
    <source>
        <dbReference type="Proteomes" id="UP000238308"/>
    </source>
</evidence>
<reference evidence="1 2" key="1">
    <citation type="submission" date="2018-03" db="EMBL/GenBank/DDBJ databases">
        <title>Genomic Encyclopedia of Type Strains, Phase III (KMG-III): the genomes of soil and plant-associated and newly described type strains.</title>
        <authorList>
            <person name="Whitman W."/>
        </authorList>
    </citation>
    <scope>NUCLEOTIDE SEQUENCE [LARGE SCALE GENOMIC DNA]</scope>
    <source>
        <strain evidence="1 2">MWH-P2sevCIIIb</strain>
    </source>
</reference>
<keyword evidence="2" id="KW-1185">Reference proteome</keyword>
<dbReference type="RefSeq" id="WP_106226557.1">
    <property type="nucleotide sequence ID" value="NZ_PVTV01000011.1"/>
</dbReference>
<dbReference type="Pfam" id="PF11136">
    <property type="entry name" value="DUF2889"/>
    <property type="match status" value="1"/>
</dbReference>
<sequence length="197" mass="22276">MPLSQPTVARKPMHNRSIQVHSFEREDGLWDIEAELIDTKSYDFNRNDGGIRPAGFAFHHMHVRITIDDTFQILEAEAAYDSAPFDGRCTEIAPVYQDLVGMNLLKSFRQQVKERFGTTSGCTHVSELTSVLPTVAIQSMSGRRRKDPNKTAKKPFMLGGCHAWRLDGPVTKEFYPQWYQGPTSEVQETVEAKSGNE</sequence>
<evidence type="ECO:0008006" key="3">
    <source>
        <dbReference type="Google" id="ProtNLM"/>
    </source>
</evidence>
<protein>
    <recommendedName>
        <fullName evidence="3">DUF2889 domain-containing protein</fullName>
    </recommendedName>
</protein>
<accession>A0A2T0XJY9</accession>
<dbReference type="AlphaFoldDB" id="A0A2T0XJY9"/>
<proteinExistence type="predicted"/>
<evidence type="ECO:0000313" key="1">
    <source>
        <dbReference type="EMBL" id="PRY99232.1"/>
    </source>
</evidence>
<name>A0A2T0XJY9_9BURK</name>
<gene>
    <name evidence="1" type="ORF">BCM14_0675</name>
</gene>
<organism evidence="1 2">
    <name type="scientific">Jezberella montanilacus</name>
    <dbReference type="NCBI Taxonomy" id="323426"/>
    <lineage>
        <taxon>Bacteria</taxon>
        <taxon>Pseudomonadati</taxon>
        <taxon>Pseudomonadota</taxon>
        <taxon>Betaproteobacteria</taxon>
        <taxon>Burkholderiales</taxon>
        <taxon>Alcaligenaceae</taxon>
        <taxon>Jezberella</taxon>
    </lineage>
</organism>
<dbReference type="Proteomes" id="UP000238308">
    <property type="component" value="Unassembled WGS sequence"/>
</dbReference>